<comment type="similarity">
    <text evidence="2">Belongs to the SUA5 family.</text>
</comment>
<dbReference type="EMBL" id="CP002831">
    <property type="protein sequence ID" value="AFC25994.1"/>
    <property type="molecule type" value="Genomic_DNA"/>
</dbReference>
<evidence type="ECO:0000256" key="10">
    <source>
        <dbReference type="ARBA" id="ARBA00029774"/>
    </source>
</evidence>
<evidence type="ECO:0000256" key="9">
    <source>
        <dbReference type="ARBA" id="ARBA00022840"/>
    </source>
</evidence>
<dbReference type="GO" id="GO:0008033">
    <property type="term" value="P:tRNA processing"/>
    <property type="evidence" value="ECO:0007669"/>
    <property type="project" value="UniProtKB-KW"/>
</dbReference>
<keyword evidence="14" id="KW-1185">Reference proteome</keyword>
<evidence type="ECO:0000259" key="12">
    <source>
        <dbReference type="PROSITE" id="PS51163"/>
    </source>
</evidence>
<accession>H6KZY7</accession>
<comment type="subcellular location">
    <subcellularLocation>
        <location evidence="1">Cytoplasm</location>
    </subcellularLocation>
</comment>
<dbReference type="PROSITE" id="PS51163">
    <property type="entry name" value="YRDC"/>
    <property type="match status" value="1"/>
</dbReference>
<dbReference type="GO" id="GO:0061710">
    <property type="term" value="F:L-threonylcarbamoyladenylate synthase"/>
    <property type="evidence" value="ECO:0007669"/>
    <property type="project" value="UniProtKB-EC"/>
</dbReference>
<dbReference type="EC" id="2.7.7.87" evidence="3"/>
<feature type="domain" description="YrdC-like" evidence="12">
    <location>
        <begin position="2"/>
        <end position="187"/>
    </location>
</feature>
<dbReference type="GO" id="GO:0000049">
    <property type="term" value="F:tRNA binding"/>
    <property type="evidence" value="ECO:0007669"/>
    <property type="project" value="TreeGrafter"/>
</dbReference>
<dbReference type="InterPro" id="IPR050156">
    <property type="entry name" value="TC-AMP_synthase_SUA5"/>
</dbReference>
<keyword evidence="8" id="KW-0547">Nucleotide-binding</keyword>
<dbReference type="GO" id="GO:0005524">
    <property type="term" value="F:ATP binding"/>
    <property type="evidence" value="ECO:0007669"/>
    <property type="project" value="UniProtKB-KW"/>
</dbReference>
<dbReference type="GO" id="GO:0005737">
    <property type="term" value="C:cytoplasm"/>
    <property type="evidence" value="ECO:0007669"/>
    <property type="project" value="UniProtKB-SubCell"/>
</dbReference>
<dbReference type="Pfam" id="PF01300">
    <property type="entry name" value="Sua5_yciO_yrdC"/>
    <property type="match status" value="1"/>
</dbReference>
<evidence type="ECO:0000256" key="3">
    <source>
        <dbReference type="ARBA" id="ARBA00012584"/>
    </source>
</evidence>
<dbReference type="SUPFAM" id="SSF55821">
    <property type="entry name" value="YrdC/RibB"/>
    <property type="match status" value="1"/>
</dbReference>
<comment type="catalytic activity">
    <reaction evidence="11">
        <text>L-threonine + hydrogencarbonate + ATP = L-threonylcarbamoyladenylate + diphosphate + H2O</text>
        <dbReference type="Rhea" id="RHEA:36407"/>
        <dbReference type="ChEBI" id="CHEBI:15377"/>
        <dbReference type="ChEBI" id="CHEBI:17544"/>
        <dbReference type="ChEBI" id="CHEBI:30616"/>
        <dbReference type="ChEBI" id="CHEBI:33019"/>
        <dbReference type="ChEBI" id="CHEBI:57926"/>
        <dbReference type="ChEBI" id="CHEBI:73682"/>
        <dbReference type="EC" id="2.7.7.87"/>
    </reaction>
</comment>
<dbReference type="GO" id="GO:0006450">
    <property type="term" value="P:regulation of translational fidelity"/>
    <property type="evidence" value="ECO:0007669"/>
    <property type="project" value="TreeGrafter"/>
</dbReference>
<dbReference type="KEGG" id="sgn:SGRA_3266"/>
<evidence type="ECO:0000256" key="5">
    <source>
        <dbReference type="ARBA" id="ARBA00022679"/>
    </source>
</evidence>
<sequence>MKDEKAAILACLQKGGSLLYPTDTIWGLGCDAHNVAAVEQLYQLKQRPAEKSLILLVSDIEMLKQYVFPVPPKAAKLISFHERPLTIIYDQPKNLPKELLAADGSIAIRVCQSAFCQDFIRAFGRAVVSTSANYSGQTSPAHFGEIEPSLIAKVDYVCEYGQDDRQEVAPSTIVRIGPKEELEFIRP</sequence>
<evidence type="ECO:0000256" key="2">
    <source>
        <dbReference type="ARBA" id="ARBA00007663"/>
    </source>
</evidence>
<keyword evidence="9" id="KW-0067">ATP-binding</keyword>
<dbReference type="HOGENOM" id="CLU_031397_3_2_10"/>
<name>H6KZY7_SAPGL</name>
<dbReference type="eggNOG" id="COG0009">
    <property type="taxonomic scope" value="Bacteria"/>
</dbReference>
<gene>
    <name evidence="13" type="ordered locus">SGRA_3266</name>
</gene>
<reference evidence="13 14" key="1">
    <citation type="journal article" date="2012" name="Stand. Genomic Sci.">
        <title>Complete genome sequencing and analysis of Saprospira grandis str. Lewin, a predatory marine bacterium.</title>
        <authorList>
            <person name="Saw J.H."/>
            <person name="Yuryev A."/>
            <person name="Kanbe M."/>
            <person name="Hou S."/>
            <person name="Young A.G."/>
            <person name="Aizawa S."/>
            <person name="Alam M."/>
        </authorList>
    </citation>
    <scope>NUCLEOTIDE SEQUENCE [LARGE SCALE GENOMIC DNA]</scope>
    <source>
        <strain evidence="13 14">Lewin</strain>
    </source>
</reference>
<dbReference type="PANTHER" id="PTHR17490:SF16">
    <property type="entry name" value="THREONYLCARBAMOYL-AMP SYNTHASE"/>
    <property type="match status" value="1"/>
</dbReference>
<dbReference type="Proteomes" id="UP000007519">
    <property type="component" value="Chromosome"/>
</dbReference>
<keyword evidence="4" id="KW-0963">Cytoplasm</keyword>
<dbReference type="NCBIfam" id="TIGR00057">
    <property type="entry name" value="L-threonylcarbamoyladenylate synthase"/>
    <property type="match status" value="1"/>
</dbReference>
<evidence type="ECO:0000256" key="11">
    <source>
        <dbReference type="ARBA" id="ARBA00048366"/>
    </source>
</evidence>
<evidence type="ECO:0000256" key="6">
    <source>
        <dbReference type="ARBA" id="ARBA00022694"/>
    </source>
</evidence>
<dbReference type="InterPro" id="IPR006070">
    <property type="entry name" value="Sua5-like_dom"/>
</dbReference>
<evidence type="ECO:0000313" key="13">
    <source>
        <dbReference type="EMBL" id="AFC25994.1"/>
    </source>
</evidence>
<dbReference type="AlphaFoldDB" id="H6KZY7"/>
<evidence type="ECO:0000256" key="4">
    <source>
        <dbReference type="ARBA" id="ARBA00022490"/>
    </source>
</evidence>
<keyword evidence="7" id="KW-0548">Nucleotidyltransferase</keyword>
<proteinExistence type="inferred from homology"/>
<evidence type="ECO:0000313" key="14">
    <source>
        <dbReference type="Proteomes" id="UP000007519"/>
    </source>
</evidence>
<organism evidence="13 14">
    <name type="scientific">Saprospira grandis (strain Lewin)</name>
    <dbReference type="NCBI Taxonomy" id="984262"/>
    <lineage>
        <taxon>Bacteria</taxon>
        <taxon>Pseudomonadati</taxon>
        <taxon>Bacteroidota</taxon>
        <taxon>Saprospiria</taxon>
        <taxon>Saprospirales</taxon>
        <taxon>Saprospiraceae</taxon>
        <taxon>Saprospira</taxon>
    </lineage>
</organism>
<evidence type="ECO:0000256" key="7">
    <source>
        <dbReference type="ARBA" id="ARBA00022695"/>
    </source>
</evidence>
<keyword evidence="6" id="KW-0819">tRNA processing</keyword>
<evidence type="ECO:0000256" key="1">
    <source>
        <dbReference type="ARBA" id="ARBA00004496"/>
    </source>
</evidence>
<dbReference type="OrthoDB" id="9814580at2"/>
<dbReference type="STRING" id="984262.SGRA_3266"/>
<dbReference type="Gene3D" id="3.90.870.10">
    <property type="entry name" value="DHBP synthase"/>
    <property type="match status" value="1"/>
</dbReference>
<dbReference type="PANTHER" id="PTHR17490">
    <property type="entry name" value="SUA5"/>
    <property type="match status" value="1"/>
</dbReference>
<keyword evidence="5" id="KW-0808">Transferase</keyword>
<protein>
    <recommendedName>
        <fullName evidence="10">L-threonylcarbamoyladenylate synthase</fullName>
        <ecNumber evidence="3">2.7.7.87</ecNumber>
    </recommendedName>
    <alternativeName>
        <fullName evidence="10">L-threonylcarbamoyladenylate synthase</fullName>
    </alternativeName>
</protein>
<dbReference type="InterPro" id="IPR017945">
    <property type="entry name" value="DHBP_synth_RibB-like_a/b_dom"/>
</dbReference>
<dbReference type="RefSeq" id="WP_015693589.1">
    <property type="nucleotide sequence ID" value="NC_016940.1"/>
</dbReference>
<dbReference type="GO" id="GO:0003725">
    <property type="term" value="F:double-stranded RNA binding"/>
    <property type="evidence" value="ECO:0007669"/>
    <property type="project" value="InterPro"/>
</dbReference>
<evidence type="ECO:0000256" key="8">
    <source>
        <dbReference type="ARBA" id="ARBA00022741"/>
    </source>
</evidence>